<evidence type="ECO:0000313" key="2">
    <source>
        <dbReference type="Proteomes" id="UP000250235"/>
    </source>
</evidence>
<protein>
    <submittedName>
        <fullName evidence="1">Titin</fullName>
    </submittedName>
</protein>
<keyword evidence="2" id="KW-1185">Reference proteome</keyword>
<dbReference type="Proteomes" id="UP000250235">
    <property type="component" value="Unassembled WGS sequence"/>
</dbReference>
<dbReference type="EMBL" id="KQ988572">
    <property type="protein sequence ID" value="KZV55428.1"/>
    <property type="molecule type" value="Genomic_DNA"/>
</dbReference>
<dbReference type="PROSITE" id="PS51257">
    <property type="entry name" value="PROKAR_LIPOPROTEIN"/>
    <property type="match status" value="1"/>
</dbReference>
<name>A0A2Z7D6Z8_9LAMI</name>
<gene>
    <name evidence="1" type="ORF">F511_40848</name>
</gene>
<organism evidence="1 2">
    <name type="scientific">Dorcoceras hygrometricum</name>
    <dbReference type="NCBI Taxonomy" id="472368"/>
    <lineage>
        <taxon>Eukaryota</taxon>
        <taxon>Viridiplantae</taxon>
        <taxon>Streptophyta</taxon>
        <taxon>Embryophyta</taxon>
        <taxon>Tracheophyta</taxon>
        <taxon>Spermatophyta</taxon>
        <taxon>Magnoliopsida</taxon>
        <taxon>eudicotyledons</taxon>
        <taxon>Gunneridae</taxon>
        <taxon>Pentapetalae</taxon>
        <taxon>asterids</taxon>
        <taxon>lamiids</taxon>
        <taxon>Lamiales</taxon>
        <taxon>Gesneriaceae</taxon>
        <taxon>Didymocarpoideae</taxon>
        <taxon>Trichosporeae</taxon>
        <taxon>Loxocarpinae</taxon>
        <taxon>Dorcoceras</taxon>
    </lineage>
</organism>
<reference evidence="1 2" key="1">
    <citation type="journal article" date="2015" name="Proc. Natl. Acad. Sci. U.S.A.">
        <title>The resurrection genome of Boea hygrometrica: A blueprint for survival of dehydration.</title>
        <authorList>
            <person name="Xiao L."/>
            <person name="Yang G."/>
            <person name="Zhang L."/>
            <person name="Yang X."/>
            <person name="Zhao S."/>
            <person name="Ji Z."/>
            <person name="Zhou Q."/>
            <person name="Hu M."/>
            <person name="Wang Y."/>
            <person name="Chen M."/>
            <person name="Xu Y."/>
            <person name="Jin H."/>
            <person name="Xiao X."/>
            <person name="Hu G."/>
            <person name="Bao F."/>
            <person name="Hu Y."/>
            <person name="Wan P."/>
            <person name="Li L."/>
            <person name="Deng X."/>
            <person name="Kuang T."/>
            <person name="Xiang C."/>
            <person name="Zhu J.K."/>
            <person name="Oliver M.J."/>
            <person name="He Y."/>
        </authorList>
    </citation>
    <scope>NUCLEOTIDE SEQUENCE [LARGE SCALE GENOMIC DNA]</scope>
    <source>
        <strain evidence="2">cv. XS01</strain>
    </source>
</reference>
<evidence type="ECO:0000313" key="1">
    <source>
        <dbReference type="EMBL" id="KZV55428.1"/>
    </source>
</evidence>
<proteinExistence type="predicted"/>
<sequence>MNSSRFRPLFDTLEVALDSSREALPFYATFGSCGWLVEDREVAGLARVFRSSGWNSDFSGPLLAVIVTQSIRYGFELDVAWNCALYLFCIVADDSYEDARASGNTALSSPCWDLLATMRRVVNYHSSWARQRQFDVENPLVLISSGLLVQSDEGASSLVVDRIDESTAINREAPDSETKIEDRPHDAAACGGATPSAIAHARRALAALSSRERPPMVARPPRILGDASHAWRSAAVRLVACTGRSKSSASRESSRYAARALSQLRWPAVATLVEGLRTMLPPG</sequence>
<accession>A0A2Z7D6Z8</accession>
<dbReference type="AlphaFoldDB" id="A0A2Z7D6Z8"/>